<sequence>MNIEITNHEGIFIAELIADEIIVKEVQDALDLMANAAYSGATKLILHEKNITPDFFDLKTKIAGDILQKFSNYNMPLAIVGDFSKYTSKSLRDFIYESNKGGSVNFVGSMEEAKAKLGG</sequence>
<evidence type="ECO:0000313" key="2">
    <source>
        <dbReference type="EMBL" id="RYU96387.1"/>
    </source>
</evidence>
<gene>
    <name evidence="2" type="ORF">EWM59_07705</name>
</gene>
<evidence type="ECO:0000313" key="3">
    <source>
        <dbReference type="Proteomes" id="UP000293162"/>
    </source>
</evidence>
<dbReference type="AlphaFoldDB" id="A0A4Q5M3F3"/>
<dbReference type="EMBL" id="SEWF01000008">
    <property type="protein sequence ID" value="RYU96387.1"/>
    <property type="molecule type" value="Genomic_DNA"/>
</dbReference>
<dbReference type="Pfam" id="PF13788">
    <property type="entry name" value="DUF4180"/>
    <property type="match status" value="1"/>
</dbReference>
<evidence type="ECO:0000259" key="1">
    <source>
        <dbReference type="Pfam" id="PF13788"/>
    </source>
</evidence>
<comment type="caution">
    <text evidence="2">The sequence shown here is derived from an EMBL/GenBank/DDBJ whole genome shotgun (WGS) entry which is preliminary data.</text>
</comment>
<organism evidence="2 3">
    <name type="scientific">Emticicia agri</name>
    <dbReference type="NCBI Taxonomy" id="2492393"/>
    <lineage>
        <taxon>Bacteria</taxon>
        <taxon>Pseudomonadati</taxon>
        <taxon>Bacteroidota</taxon>
        <taxon>Cytophagia</taxon>
        <taxon>Cytophagales</taxon>
        <taxon>Leadbetterellaceae</taxon>
        <taxon>Emticicia</taxon>
    </lineage>
</organism>
<feature type="domain" description="DUF4180" evidence="1">
    <location>
        <begin position="11"/>
        <end position="117"/>
    </location>
</feature>
<dbReference type="Proteomes" id="UP000293162">
    <property type="component" value="Unassembled WGS sequence"/>
</dbReference>
<dbReference type="RefSeq" id="WP_130020369.1">
    <property type="nucleotide sequence ID" value="NZ_SEWF01000008.1"/>
</dbReference>
<dbReference type="OrthoDB" id="8595425at2"/>
<dbReference type="InterPro" id="IPR025438">
    <property type="entry name" value="DUF4180"/>
</dbReference>
<reference evidence="2 3" key="1">
    <citation type="submission" date="2019-02" db="EMBL/GenBank/DDBJ databases">
        <title>Bacterial novel species Emticicia sp. 17J42-9 isolated from soil.</title>
        <authorList>
            <person name="Jung H.-Y."/>
        </authorList>
    </citation>
    <scope>NUCLEOTIDE SEQUENCE [LARGE SCALE GENOMIC DNA]</scope>
    <source>
        <strain evidence="2 3">17J42-9</strain>
    </source>
</reference>
<keyword evidence="3" id="KW-1185">Reference proteome</keyword>
<name>A0A4Q5M3F3_9BACT</name>
<protein>
    <submittedName>
        <fullName evidence="2">DUF4180 domain-containing protein</fullName>
    </submittedName>
</protein>
<proteinExistence type="predicted"/>
<accession>A0A4Q5M3F3</accession>